<dbReference type="Proteomes" id="UP000729402">
    <property type="component" value="Unassembled WGS sequence"/>
</dbReference>
<gene>
    <name evidence="1" type="ORF">GUJ93_ZPchr0009g1896</name>
</gene>
<reference evidence="1" key="1">
    <citation type="journal article" date="2021" name="bioRxiv">
        <title>Whole Genome Assembly and Annotation of Northern Wild Rice, Zizania palustris L., Supports a Whole Genome Duplication in the Zizania Genus.</title>
        <authorList>
            <person name="Haas M."/>
            <person name="Kono T."/>
            <person name="Macchietto M."/>
            <person name="Millas R."/>
            <person name="McGilp L."/>
            <person name="Shao M."/>
            <person name="Duquette J."/>
            <person name="Hirsch C.N."/>
            <person name="Kimball J."/>
        </authorList>
    </citation>
    <scope>NUCLEOTIDE SEQUENCE</scope>
    <source>
        <tissue evidence="1">Fresh leaf tissue</tissue>
    </source>
</reference>
<dbReference type="OrthoDB" id="2015280at2759"/>
<evidence type="ECO:0000313" key="1">
    <source>
        <dbReference type="EMBL" id="KAG8048719.1"/>
    </source>
</evidence>
<organism evidence="1 2">
    <name type="scientific">Zizania palustris</name>
    <name type="common">Northern wild rice</name>
    <dbReference type="NCBI Taxonomy" id="103762"/>
    <lineage>
        <taxon>Eukaryota</taxon>
        <taxon>Viridiplantae</taxon>
        <taxon>Streptophyta</taxon>
        <taxon>Embryophyta</taxon>
        <taxon>Tracheophyta</taxon>
        <taxon>Spermatophyta</taxon>
        <taxon>Magnoliopsida</taxon>
        <taxon>Liliopsida</taxon>
        <taxon>Poales</taxon>
        <taxon>Poaceae</taxon>
        <taxon>BOP clade</taxon>
        <taxon>Oryzoideae</taxon>
        <taxon>Oryzeae</taxon>
        <taxon>Zizaniinae</taxon>
        <taxon>Zizania</taxon>
    </lineage>
</organism>
<protein>
    <submittedName>
        <fullName evidence="1">Uncharacterized protein</fullName>
    </submittedName>
</protein>
<evidence type="ECO:0000313" key="2">
    <source>
        <dbReference type="Proteomes" id="UP000729402"/>
    </source>
</evidence>
<sequence>MERQLQFTWIMSNRPEENPAVKVRYCDGSFFTGEAFDAIWTETCPAWQIHRRVPAVHRLRLAPASSTPYSELSARCPRGTKGDAQEMVKQRRCATLAVVVVPPPELELEWAPRRALGVRTMPTTKKHTTDRNRVTHTVPSLTANPINNALNTAKAIVAGLPKNAQ</sequence>
<dbReference type="AlphaFoldDB" id="A0A8J5RMS4"/>
<accession>A0A8J5RMS4</accession>
<reference evidence="1" key="2">
    <citation type="submission" date="2021-02" db="EMBL/GenBank/DDBJ databases">
        <authorList>
            <person name="Kimball J.A."/>
            <person name="Haas M.W."/>
            <person name="Macchietto M."/>
            <person name="Kono T."/>
            <person name="Duquette J."/>
            <person name="Shao M."/>
        </authorList>
    </citation>
    <scope>NUCLEOTIDE SEQUENCE</scope>
    <source>
        <tissue evidence="1">Fresh leaf tissue</tissue>
    </source>
</reference>
<dbReference type="EMBL" id="JAAALK010000289">
    <property type="protein sequence ID" value="KAG8048720.1"/>
    <property type="molecule type" value="Genomic_DNA"/>
</dbReference>
<keyword evidence="2" id="KW-1185">Reference proteome</keyword>
<dbReference type="EMBL" id="JAAALK010000289">
    <property type="protein sequence ID" value="KAG8048719.1"/>
    <property type="molecule type" value="Genomic_DNA"/>
</dbReference>
<proteinExistence type="predicted"/>
<name>A0A8J5RMS4_ZIZPA</name>
<comment type="caution">
    <text evidence="1">The sequence shown here is derived from an EMBL/GenBank/DDBJ whole genome shotgun (WGS) entry which is preliminary data.</text>
</comment>